<organism evidence="1 2">
    <name type="scientific">Methylocystis echinoides</name>
    <dbReference type="NCBI Taxonomy" id="29468"/>
    <lineage>
        <taxon>Bacteria</taxon>
        <taxon>Pseudomonadati</taxon>
        <taxon>Pseudomonadota</taxon>
        <taxon>Alphaproteobacteria</taxon>
        <taxon>Hyphomicrobiales</taxon>
        <taxon>Methylocystaceae</taxon>
        <taxon>Methylocystis</taxon>
    </lineage>
</organism>
<dbReference type="EMBL" id="BSEC01000003">
    <property type="protein sequence ID" value="GLI95451.1"/>
    <property type="molecule type" value="Genomic_DNA"/>
</dbReference>
<proteinExistence type="predicted"/>
<evidence type="ECO:0000313" key="1">
    <source>
        <dbReference type="EMBL" id="GLI95451.1"/>
    </source>
</evidence>
<protein>
    <submittedName>
        <fullName evidence="1">Uncharacterized protein</fullName>
    </submittedName>
</protein>
<reference evidence="1" key="1">
    <citation type="journal article" date="2023" name="Int. J. Syst. Evol. Microbiol.">
        <title>Methylocystis iwaonis sp. nov., a type II methane-oxidizing bacterium from surface soil of a rice paddy field in Japan, and emended description of the genus Methylocystis (ex Whittenbury et al. 1970) Bowman et al. 1993.</title>
        <authorList>
            <person name="Kaise H."/>
            <person name="Sawadogo J.B."/>
            <person name="Alam M.S."/>
            <person name="Ueno C."/>
            <person name="Dianou D."/>
            <person name="Shinjo R."/>
            <person name="Asakawa S."/>
        </authorList>
    </citation>
    <scope>NUCLEOTIDE SEQUENCE</scope>
    <source>
        <strain evidence="1">LMG27198</strain>
    </source>
</reference>
<sequence length="69" mass="7571">MTVFGFSLHLLGLGLEVLDNPLAVLRIQRLFADSSLFGMWPGYALIACEAAYLGQRQKVASELPDVYSP</sequence>
<dbReference type="Proteomes" id="UP001144323">
    <property type="component" value="Unassembled WGS sequence"/>
</dbReference>
<dbReference type="AlphaFoldDB" id="A0A9W6LUE6"/>
<evidence type="ECO:0000313" key="2">
    <source>
        <dbReference type="Proteomes" id="UP001144323"/>
    </source>
</evidence>
<keyword evidence="2" id="KW-1185">Reference proteome</keyword>
<gene>
    <name evidence="1" type="ORF">LMG27198_44430</name>
</gene>
<name>A0A9W6LUE6_9HYPH</name>
<comment type="caution">
    <text evidence="1">The sequence shown here is derived from an EMBL/GenBank/DDBJ whole genome shotgun (WGS) entry which is preliminary data.</text>
</comment>
<accession>A0A9W6LUE6</accession>